<gene>
    <name evidence="3" type="ORF">NSCI0253_LOCUS8989</name>
</gene>
<feature type="compositionally biased region" description="Polar residues" evidence="1">
    <location>
        <begin position="108"/>
        <end position="125"/>
    </location>
</feature>
<accession>A0A7S1F047</accession>
<sequence length="243" mass="27317">MKHEIFEKLYFRAEHHDGVMSLTSLLENRKEGMLGLCRQMPELFMIPFVLHLGTQLINAWVYVLIDYLKRKKRSNVADYVDDDMEVLSDFLKALLREVQERAAKSTLAAGSTPNPAISNEQVRRSSQQLGEIESIAQKLVLKVLSGGDEDLYRFASCVSGDFEKVEVPAGTTGRSKSPRRPHSRSASPAGMFRGRSGGRRSPRHMSKSPAPTTRYHAETPHDGARKGLLGRVFARHNTERKLV</sequence>
<organism evidence="3">
    <name type="scientific">Noctiluca scintillans</name>
    <name type="common">Sea sparkle</name>
    <name type="synonym">Red tide dinoflagellate</name>
    <dbReference type="NCBI Taxonomy" id="2966"/>
    <lineage>
        <taxon>Eukaryota</taxon>
        <taxon>Sar</taxon>
        <taxon>Alveolata</taxon>
        <taxon>Dinophyceae</taxon>
        <taxon>Noctilucales</taxon>
        <taxon>Noctilucaceae</taxon>
        <taxon>Noctiluca</taxon>
    </lineage>
</organism>
<keyword evidence="2" id="KW-0812">Transmembrane</keyword>
<dbReference type="AlphaFoldDB" id="A0A7S1F047"/>
<feature type="region of interest" description="Disordered" evidence="1">
    <location>
        <begin position="104"/>
        <end position="125"/>
    </location>
</feature>
<evidence type="ECO:0000256" key="2">
    <source>
        <dbReference type="SAM" id="Phobius"/>
    </source>
</evidence>
<protein>
    <submittedName>
        <fullName evidence="3">Uncharacterized protein</fullName>
    </submittedName>
</protein>
<keyword evidence="2" id="KW-0472">Membrane</keyword>
<evidence type="ECO:0000313" key="3">
    <source>
        <dbReference type="EMBL" id="CAD8834641.1"/>
    </source>
</evidence>
<feature type="compositionally biased region" description="Basic and acidic residues" evidence="1">
    <location>
        <begin position="215"/>
        <end position="225"/>
    </location>
</feature>
<feature type="compositionally biased region" description="Basic residues" evidence="1">
    <location>
        <begin position="196"/>
        <end position="206"/>
    </location>
</feature>
<feature type="transmembrane region" description="Helical" evidence="2">
    <location>
        <begin position="43"/>
        <end position="65"/>
    </location>
</feature>
<evidence type="ECO:0000256" key="1">
    <source>
        <dbReference type="SAM" id="MobiDB-lite"/>
    </source>
</evidence>
<feature type="region of interest" description="Disordered" evidence="1">
    <location>
        <begin position="168"/>
        <end position="228"/>
    </location>
</feature>
<keyword evidence="2" id="KW-1133">Transmembrane helix</keyword>
<reference evidence="3" key="1">
    <citation type="submission" date="2021-01" db="EMBL/GenBank/DDBJ databases">
        <authorList>
            <person name="Corre E."/>
            <person name="Pelletier E."/>
            <person name="Niang G."/>
            <person name="Scheremetjew M."/>
            <person name="Finn R."/>
            <person name="Kale V."/>
            <person name="Holt S."/>
            <person name="Cochrane G."/>
            <person name="Meng A."/>
            <person name="Brown T."/>
            <person name="Cohen L."/>
        </authorList>
    </citation>
    <scope>NUCLEOTIDE SEQUENCE</scope>
</reference>
<proteinExistence type="predicted"/>
<dbReference type="EMBL" id="HBFQ01012922">
    <property type="protein sequence ID" value="CAD8834641.1"/>
    <property type="molecule type" value="Transcribed_RNA"/>
</dbReference>
<name>A0A7S1F047_NOCSC</name>